<dbReference type="InterPro" id="IPR003787">
    <property type="entry name" value="Sulphur_relay_DsrE/F-like"/>
</dbReference>
<evidence type="ECO:0000256" key="1">
    <source>
        <dbReference type="ARBA" id="ARBA00004496"/>
    </source>
</evidence>
<dbReference type="GO" id="GO:0002143">
    <property type="term" value="P:tRNA wobble position uridine thiolation"/>
    <property type="evidence" value="ECO:0007669"/>
    <property type="project" value="TreeGrafter"/>
</dbReference>
<organism evidence="5 6">
    <name type="scientific">Saccharobesus litoralis</name>
    <dbReference type="NCBI Taxonomy" id="2172099"/>
    <lineage>
        <taxon>Bacteria</taxon>
        <taxon>Pseudomonadati</taxon>
        <taxon>Pseudomonadota</taxon>
        <taxon>Gammaproteobacteria</taxon>
        <taxon>Alteromonadales</taxon>
        <taxon>Alteromonadaceae</taxon>
        <taxon>Saccharobesus</taxon>
    </lineage>
</organism>
<evidence type="ECO:0000313" key="5">
    <source>
        <dbReference type="EMBL" id="AWB68120.1"/>
    </source>
</evidence>
<evidence type="ECO:0000256" key="2">
    <source>
        <dbReference type="ARBA" id="ARBA00007067"/>
    </source>
</evidence>
<evidence type="ECO:0000313" key="6">
    <source>
        <dbReference type="Proteomes" id="UP000244441"/>
    </source>
</evidence>
<keyword evidence="4 5" id="KW-0808">Transferase</keyword>
<dbReference type="EMBL" id="CP026604">
    <property type="protein sequence ID" value="AWB68120.1"/>
    <property type="molecule type" value="Genomic_DNA"/>
</dbReference>
<sequence>MAKFLLFVTSGPENQAAYSALNFAKAVTQKHELVGVFFYGEGVYNLNGLMCPPTDEINIAKEWLALTNQSVRLIACSAAAQRRGMLNKQEAEYHGVSGESLFSPCEIAGLGELIVLQQQVDKVVQF</sequence>
<dbReference type="NCBIfam" id="NF001237">
    <property type="entry name" value="PRK00207.1"/>
    <property type="match status" value="1"/>
</dbReference>
<evidence type="ECO:0000256" key="4">
    <source>
        <dbReference type="ARBA" id="ARBA00022679"/>
    </source>
</evidence>
<protein>
    <submittedName>
        <fullName evidence="5">Sulfurtransferase complex subunit TusD</fullName>
    </submittedName>
</protein>
<dbReference type="Proteomes" id="UP000244441">
    <property type="component" value="Chromosome"/>
</dbReference>
<dbReference type="GO" id="GO:1990228">
    <property type="term" value="C:sulfurtransferase complex"/>
    <property type="evidence" value="ECO:0007669"/>
    <property type="project" value="TreeGrafter"/>
</dbReference>
<comment type="similarity">
    <text evidence="2">Belongs to the DsrE/TusD family.</text>
</comment>
<dbReference type="GO" id="GO:0097163">
    <property type="term" value="F:sulfur carrier activity"/>
    <property type="evidence" value="ECO:0007669"/>
    <property type="project" value="TreeGrafter"/>
</dbReference>
<proteinExistence type="inferred from homology"/>
<dbReference type="InterPro" id="IPR027396">
    <property type="entry name" value="DsrEFH-like"/>
</dbReference>
<dbReference type="Pfam" id="PF02635">
    <property type="entry name" value="DsrE"/>
    <property type="match status" value="1"/>
</dbReference>
<evidence type="ECO:0000256" key="3">
    <source>
        <dbReference type="ARBA" id="ARBA00022490"/>
    </source>
</evidence>
<dbReference type="PANTHER" id="PTHR34874">
    <property type="entry name" value="PROTEIN YCHN"/>
    <property type="match status" value="1"/>
</dbReference>
<reference evidence="5 6" key="1">
    <citation type="submission" date="2018-01" db="EMBL/GenBank/DDBJ databases">
        <title>Genome sequence of a Cantenovulum-like bacteria.</title>
        <authorList>
            <person name="Tan W.R."/>
            <person name="Lau N.-S."/>
            <person name="Go F."/>
            <person name="Amirul A.-A.A."/>
        </authorList>
    </citation>
    <scope>NUCLEOTIDE SEQUENCE [LARGE SCALE GENOMIC DNA]</scope>
    <source>
        <strain evidence="5 6">CCB-QB4</strain>
    </source>
</reference>
<comment type="subcellular location">
    <subcellularLocation>
        <location evidence="1">Cytoplasm</location>
    </subcellularLocation>
</comment>
<dbReference type="OrthoDB" id="9787483at2"/>
<name>A0A2S0VVI4_9ALTE</name>
<dbReference type="NCBIfam" id="TIGR03012">
    <property type="entry name" value="sulf_tusD_dsrE"/>
    <property type="match status" value="1"/>
</dbReference>
<dbReference type="Gene3D" id="3.40.1260.10">
    <property type="entry name" value="DsrEFH-like"/>
    <property type="match status" value="1"/>
</dbReference>
<dbReference type="InterPro" id="IPR017463">
    <property type="entry name" value="Sulphur_relay_TusD/DsrE"/>
</dbReference>
<dbReference type="KEGG" id="cate:C2869_17605"/>
<gene>
    <name evidence="5" type="primary">tusD</name>
    <name evidence="5" type="ORF">C2869_17605</name>
</gene>
<dbReference type="RefSeq" id="WP_108604185.1">
    <property type="nucleotide sequence ID" value="NZ_CP026604.1"/>
</dbReference>
<dbReference type="GO" id="GO:0016783">
    <property type="term" value="F:sulfurtransferase activity"/>
    <property type="evidence" value="ECO:0007669"/>
    <property type="project" value="InterPro"/>
</dbReference>
<keyword evidence="3" id="KW-0963">Cytoplasm</keyword>
<dbReference type="AlphaFoldDB" id="A0A2S0VVI4"/>
<accession>A0A2S0VVI4</accession>
<keyword evidence="6" id="KW-1185">Reference proteome</keyword>
<dbReference type="SUPFAM" id="SSF75169">
    <property type="entry name" value="DsrEFH-like"/>
    <property type="match status" value="1"/>
</dbReference>
<dbReference type="PANTHER" id="PTHR34874:SF3">
    <property type="entry name" value="SULFURTRANSFERASE TUSD"/>
    <property type="match status" value="1"/>
</dbReference>